<dbReference type="AlphaFoldDB" id="A0A9W7NJ72"/>
<name>A0A9W7NJ72_9PROT</name>
<accession>A0A9W7NJ72</accession>
<proteinExistence type="predicted"/>
<sequence>MNAPAPQNAAVELWNSLNHLSRDDGVQVERVLWKFRGQVARKPNDFIARMGLARVLLMLGRKSEAMPHVETVWGMRHGQAYEDLVSLGGLLVNCGKLPEMLDLYNSLSGFQGVHNDRILWQNAAELAFRLGDLSVWDHWDRITNAATLEQRRWRSRLSAEGLNDAFQRHQAIAEAIVGPYTSYFHGTIIPDGDGEATAYLEYFTDLDQDARFEIEGAIADRLDSDELIRVADFVTVCVRGSAANRIEAAA</sequence>
<protein>
    <recommendedName>
        <fullName evidence="3">Tetratricopeptide repeat protein</fullName>
    </recommendedName>
</protein>
<dbReference type="EMBL" id="QOKW01000009">
    <property type="protein sequence ID" value="KAA0680325.1"/>
    <property type="molecule type" value="Genomic_DNA"/>
</dbReference>
<evidence type="ECO:0000313" key="2">
    <source>
        <dbReference type="Proteomes" id="UP000480854"/>
    </source>
</evidence>
<reference evidence="1 2" key="1">
    <citation type="submission" date="2018-07" db="EMBL/GenBank/DDBJ databases">
        <title>Genome sequence of Azospirillum sp. ATCC 49961.</title>
        <authorList>
            <person name="Sant'Anna F.H."/>
            <person name="Baldani J.I."/>
            <person name="Zilli J.E."/>
            <person name="Reis V.M."/>
            <person name="Hartmann A."/>
            <person name="Cruz L."/>
            <person name="de Souza E.M."/>
            <person name="de Oliveira Pedrosa F."/>
            <person name="Passaglia L.M.P."/>
        </authorList>
    </citation>
    <scope>NUCLEOTIDE SEQUENCE [LARGE SCALE GENOMIC DNA]</scope>
    <source>
        <strain evidence="1 2">ATCC 49961</strain>
    </source>
</reference>
<dbReference type="RefSeq" id="WP_149469424.1">
    <property type="nucleotide sequence ID" value="NZ_QOKW01000009.1"/>
</dbReference>
<dbReference type="OrthoDB" id="189417at2"/>
<dbReference type="InterPro" id="IPR011990">
    <property type="entry name" value="TPR-like_helical_dom_sf"/>
</dbReference>
<gene>
    <name evidence="1" type="ORF">DS843_13505</name>
</gene>
<evidence type="ECO:0008006" key="3">
    <source>
        <dbReference type="Google" id="ProtNLM"/>
    </source>
</evidence>
<keyword evidence="2" id="KW-1185">Reference proteome</keyword>
<evidence type="ECO:0000313" key="1">
    <source>
        <dbReference type="EMBL" id="KAA0680325.1"/>
    </source>
</evidence>
<comment type="caution">
    <text evidence="1">The sequence shown here is derived from an EMBL/GenBank/DDBJ whole genome shotgun (WGS) entry which is preliminary data.</text>
</comment>
<organism evidence="1 2">
    <name type="scientific">Roseomonas genomospecies 6</name>
    <dbReference type="NCBI Taxonomy" id="214106"/>
    <lineage>
        <taxon>Bacteria</taxon>
        <taxon>Pseudomonadati</taxon>
        <taxon>Pseudomonadota</taxon>
        <taxon>Alphaproteobacteria</taxon>
        <taxon>Acetobacterales</taxon>
        <taxon>Roseomonadaceae</taxon>
        <taxon>Roseomonas</taxon>
    </lineage>
</organism>
<dbReference type="Proteomes" id="UP000480854">
    <property type="component" value="Unassembled WGS sequence"/>
</dbReference>
<dbReference type="SUPFAM" id="SSF48452">
    <property type="entry name" value="TPR-like"/>
    <property type="match status" value="1"/>
</dbReference>